<organism evidence="2 3">
    <name type="scientific">Phrynosoma platyrhinos</name>
    <name type="common">Desert horned lizard</name>
    <dbReference type="NCBI Taxonomy" id="52577"/>
    <lineage>
        <taxon>Eukaryota</taxon>
        <taxon>Metazoa</taxon>
        <taxon>Chordata</taxon>
        <taxon>Craniata</taxon>
        <taxon>Vertebrata</taxon>
        <taxon>Euteleostomi</taxon>
        <taxon>Lepidosauria</taxon>
        <taxon>Squamata</taxon>
        <taxon>Bifurcata</taxon>
        <taxon>Unidentata</taxon>
        <taxon>Episquamata</taxon>
        <taxon>Toxicofera</taxon>
        <taxon>Iguania</taxon>
        <taxon>Phrynosomatidae</taxon>
        <taxon>Phrynosomatinae</taxon>
        <taxon>Phrynosoma</taxon>
    </lineage>
</organism>
<feature type="compositionally biased region" description="Polar residues" evidence="1">
    <location>
        <begin position="69"/>
        <end position="81"/>
    </location>
</feature>
<evidence type="ECO:0000313" key="2">
    <source>
        <dbReference type="EMBL" id="KAH0626439.1"/>
    </source>
</evidence>
<evidence type="ECO:0000313" key="3">
    <source>
        <dbReference type="Proteomes" id="UP000826234"/>
    </source>
</evidence>
<accession>A0ABQ7T9U6</accession>
<sequence>MRQSSHECIGFKSLSQTGDGKRHVGCLGENGDYSPGSGVTENGHNFQPLRDVSSENHTKVMRQNRAGGSHTQGEQKQPSESYNDRLQLHGSSCGKGLLLVDGDRPCSSHKQGQESRVRAYLVRRPNGGYLKGLKHSSGEGISGNMRQNGTGGSHLSGLNPSRDISILELRQNGKHGEAANGLRPKKLGQFGELAQDGVTNKDKWMDLQVGRPEKINVDTPKVSSWTCPIGSNVLVWEEPNVRIMKEKDEFEECSTLDIPITASPWQQESLEPCSLPYNISMSPSNHSQHQLRSTSQHWEEDMDRVNKDCVANAW</sequence>
<dbReference type="Proteomes" id="UP000826234">
    <property type="component" value="Unassembled WGS sequence"/>
</dbReference>
<evidence type="ECO:0008006" key="4">
    <source>
        <dbReference type="Google" id="ProtNLM"/>
    </source>
</evidence>
<proteinExistence type="predicted"/>
<name>A0ABQ7T9U6_PHRPL</name>
<evidence type="ECO:0000256" key="1">
    <source>
        <dbReference type="SAM" id="MobiDB-lite"/>
    </source>
</evidence>
<reference evidence="2 3" key="1">
    <citation type="journal article" date="2022" name="Gigascience">
        <title>A chromosome-level genome assembly and annotation of the desert horned lizard, Phrynosoma platyrhinos, provides insight into chromosomal rearrangements among reptiles.</title>
        <authorList>
            <person name="Koochekian N."/>
            <person name="Ascanio A."/>
            <person name="Farleigh K."/>
            <person name="Card D.C."/>
            <person name="Schield D.R."/>
            <person name="Castoe T.A."/>
            <person name="Jezkova T."/>
        </authorList>
    </citation>
    <scope>NUCLEOTIDE SEQUENCE [LARGE SCALE GENOMIC DNA]</scope>
    <source>
        <strain evidence="2">NK-2021</strain>
    </source>
</reference>
<keyword evidence="3" id="KW-1185">Reference proteome</keyword>
<gene>
    <name evidence="2" type="ORF">JD844_001410</name>
</gene>
<feature type="region of interest" description="Disordered" evidence="1">
    <location>
        <begin position="1"/>
        <end position="85"/>
    </location>
</feature>
<dbReference type="EMBL" id="JAIPUX010000521">
    <property type="protein sequence ID" value="KAH0626439.1"/>
    <property type="molecule type" value="Genomic_DNA"/>
</dbReference>
<comment type="caution">
    <text evidence="2">The sequence shown here is derived from an EMBL/GenBank/DDBJ whole genome shotgun (WGS) entry which is preliminary data.</text>
</comment>
<protein>
    <recommendedName>
        <fullName evidence="4">Prolactin receptor</fullName>
    </recommendedName>
</protein>